<evidence type="ECO:0000256" key="1">
    <source>
        <dbReference type="SAM" id="MobiDB-lite"/>
    </source>
</evidence>
<gene>
    <name evidence="2" type="primary">orf4</name>
</gene>
<feature type="region of interest" description="Disordered" evidence="1">
    <location>
        <begin position="1"/>
        <end position="26"/>
    </location>
</feature>
<dbReference type="PIR" id="S54128">
    <property type="entry name" value="S54128"/>
</dbReference>
<feature type="region of interest" description="Disordered" evidence="1">
    <location>
        <begin position="80"/>
        <end position="114"/>
    </location>
</feature>
<dbReference type="EMBL" id="X84724">
    <property type="protein sequence ID" value="CAA59208.1"/>
    <property type="molecule type" value="Genomic_DNA"/>
</dbReference>
<reference evidence="2" key="1">
    <citation type="journal article" date="1995" name="J. Mol. Biol.">
        <title>The avian adenovirus penton: two fibres and one base.</title>
        <authorList>
            <person name="Hess M."/>
            <person name="Cuzange A."/>
            <person name="Ruigrok R.W."/>
            <person name="Chroboczek J."/>
            <person name="Jacrot B."/>
        </authorList>
    </citation>
    <scope>NUCLEOTIDE SEQUENCE</scope>
    <source>
        <strain evidence="2">phelps</strain>
    </source>
</reference>
<sequence>MDGGATVAVTEIPSGSAVSPPPDLSLTASMPPEGPVFTCMVLGSTSRSMPWSSAVMGPLVLRCTPSSVLPDVLLVASSRVSSRLRQRPSGPESMASSGSSLTPSSQLSTSSVVGSRRRSIPVAVLDQGPSGSRLTSSAPLLLNARVCGSALMLSPLVLRTSPSPGVRLTPSWPCVLRVRVLSVLRAKARCDNVSGDVMRRLMVPLAA</sequence>
<evidence type="ECO:0000313" key="2">
    <source>
        <dbReference type="EMBL" id="CAA59208.1"/>
    </source>
</evidence>
<accession>Q64788</accession>
<organismHost>
    <name type="scientific">Galliformes</name>
    <name type="common">landfowls</name>
    <dbReference type="NCBI Taxonomy" id="8976"/>
</organismHost>
<organism evidence="2">
    <name type="scientific">Fowl adenovirus A serotype 1 (strain CELO / Phelps)</name>
    <name type="common">FAdV-1</name>
    <name type="synonym">Avian adenovirus gal1 (strain Phelps)</name>
    <dbReference type="NCBI Taxonomy" id="10553"/>
    <lineage>
        <taxon>Viruses</taxon>
        <taxon>Varidnaviria</taxon>
        <taxon>Bamfordvirae</taxon>
        <taxon>Preplasmiviricota</taxon>
        <taxon>Polisuviricotina</taxon>
        <taxon>Pharingeaviricetes</taxon>
        <taxon>Rowavirales</taxon>
        <taxon>Adenoviridae</taxon>
        <taxon>Aviadenovirus</taxon>
        <taxon>Aviadenovirus ventriculi</taxon>
        <taxon>Fowl aviadenovirus A</taxon>
    </lineage>
</organism>
<protein>
    <submittedName>
        <fullName evidence="2">Orf4 protein</fullName>
    </submittedName>
</protein>
<name>Q64788_ADEG1</name>
<proteinExistence type="predicted"/>